<proteinExistence type="predicted"/>
<dbReference type="Proteomes" id="UP000485058">
    <property type="component" value="Unassembled WGS sequence"/>
</dbReference>
<sequence>MEHELQLIGKGVMLPHLRWACRCEWGQMGGHEVLGSAAGHGTVDRSTCLGGDVHQRERHKLRVKADRC</sequence>
<protein>
    <submittedName>
        <fullName evidence="1">Uncharacterized protein</fullName>
    </submittedName>
</protein>
<evidence type="ECO:0000313" key="2">
    <source>
        <dbReference type="Proteomes" id="UP000485058"/>
    </source>
</evidence>
<reference evidence="1 2" key="1">
    <citation type="submission" date="2020-02" db="EMBL/GenBank/DDBJ databases">
        <title>Draft genome sequence of Haematococcus lacustris strain NIES-144.</title>
        <authorList>
            <person name="Morimoto D."/>
            <person name="Nakagawa S."/>
            <person name="Yoshida T."/>
            <person name="Sawayama S."/>
        </authorList>
    </citation>
    <scope>NUCLEOTIDE SEQUENCE [LARGE SCALE GENOMIC DNA]</scope>
    <source>
        <strain evidence="1 2">NIES-144</strain>
    </source>
</reference>
<dbReference type="AlphaFoldDB" id="A0A699ZNC9"/>
<name>A0A699ZNC9_HAELA</name>
<accession>A0A699ZNC9</accession>
<comment type="caution">
    <text evidence="1">The sequence shown here is derived from an EMBL/GenBank/DDBJ whole genome shotgun (WGS) entry which is preliminary data.</text>
</comment>
<gene>
    <name evidence="1" type="ORF">HaLaN_21927</name>
</gene>
<dbReference type="EMBL" id="BLLF01002467">
    <property type="protein sequence ID" value="GFH24183.1"/>
    <property type="molecule type" value="Genomic_DNA"/>
</dbReference>
<evidence type="ECO:0000313" key="1">
    <source>
        <dbReference type="EMBL" id="GFH24183.1"/>
    </source>
</evidence>
<organism evidence="1 2">
    <name type="scientific">Haematococcus lacustris</name>
    <name type="common">Green alga</name>
    <name type="synonym">Haematococcus pluvialis</name>
    <dbReference type="NCBI Taxonomy" id="44745"/>
    <lineage>
        <taxon>Eukaryota</taxon>
        <taxon>Viridiplantae</taxon>
        <taxon>Chlorophyta</taxon>
        <taxon>core chlorophytes</taxon>
        <taxon>Chlorophyceae</taxon>
        <taxon>CS clade</taxon>
        <taxon>Chlamydomonadales</taxon>
        <taxon>Haematococcaceae</taxon>
        <taxon>Haematococcus</taxon>
    </lineage>
</organism>
<keyword evidence="2" id="KW-1185">Reference proteome</keyword>